<dbReference type="Gene3D" id="2.120.10.30">
    <property type="entry name" value="TolB, C-terminal domain"/>
    <property type="match status" value="1"/>
</dbReference>
<dbReference type="SUPFAM" id="SSF82171">
    <property type="entry name" value="DPP6 N-terminal domain-like"/>
    <property type="match status" value="1"/>
</dbReference>
<dbReference type="Gene3D" id="3.30.750.44">
    <property type="match status" value="1"/>
</dbReference>
<evidence type="ECO:0000256" key="5">
    <source>
        <dbReference type="ARBA" id="ARBA00022801"/>
    </source>
</evidence>
<dbReference type="InterPro" id="IPR011042">
    <property type="entry name" value="6-blade_b-propeller_TolB-like"/>
</dbReference>
<evidence type="ECO:0000256" key="2">
    <source>
        <dbReference type="ARBA" id="ARBA00008524"/>
    </source>
</evidence>
<keyword evidence="6" id="KW-0720">Serine protease</keyword>
<dbReference type="Gene3D" id="3.90.226.10">
    <property type="entry name" value="2-enoyl-CoA Hydratase, Chain A, domain 1"/>
    <property type="match status" value="1"/>
</dbReference>
<dbReference type="Gene3D" id="2.120.10.60">
    <property type="entry name" value="Tricorn protease N-terminal domain"/>
    <property type="match status" value="2"/>
</dbReference>
<feature type="domain" description="PDZ" evidence="8">
    <location>
        <begin position="637"/>
        <end position="681"/>
    </location>
</feature>
<keyword evidence="4 9" id="KW-0645">Protease</keyword>
<dbReference type="Pfam" id="PF26550">
    <property type="entry name" value="Tricorn_2nd"/>
    <property type="match status" value="1"/>
</dbReference>
<evidence type="ECO:0000313" key="10">
    <source>
        <dbReference type="Proteomes" id="UP000183253"/>
    </source>
</evidence>
<keyword evidence="10" id="KW-1185">Reference proteome</keyword>
<dbReference type="InterPro" id="IPR001478">
    <property type="entry name" value="PDZ"/>
</dbReference>
<dbReference type="GO" id="GO:0008236">
    <property type="term" value="F:serine-type peptidase activity"/>
    <property type="evidence" value="ECO:0007669"/>
    <property type="project" value="UniProtKB-KW"/>
</dbReference>
<keyword evidence="3" id="KW-0963">Cytoplasm</keyword>
<sequence>MEELYRVSIRGGRYERVLGTPAQWICLGNDGKSFLYQDRKGGENEWRKHHTSSVARDIWNYDTVSGKHTRLTTWEGEDRNPRYSPDNRSVYFLSERSGSFNVWNMPADNPSEARQVTFFKTHPVRFLTISRDGTLCFGYNGEIYTLDSGSPSPRRLDVKIVSGEPADKYARLPVKEGHDVTVSPDGRQIAFVSRGEIFVTSAAYNTTRRITTTAEAEENPDFAADNRTLAYASERDGHWNIYTAAIVRDEDPDFPNATVLEEKPLFKAGKTDRTCPKYSPDGKELAFVEDRCRLMVLNLASGRTRRITDGERAYSTDGNMDYAWSPDGKWFALSYTGNRHHPYSDIGLVSAQGGPIRNITNTGYFDRQPVWSPDGNAILFSSDRYGMRSHASWGSLHDVMIVYLNRRAYETARMSEEEYAFHKEAEKRSGKDCETKDSEKESDSPKDIIVELDGIEERIVRLTPFSGNLRGYTLDKKGEHLYYSMSYGAAYDIWQLNLRSRENKALHKGLGGTLVWDGRMETLFSFGRGMKKFKNGTGAAETVQPNGVLQLDRRAERAYMFDRIRRQERERFYEESMHGVDWEAMCRNYERFLPHITNDYDFAEMASELLGELNVSHTGCRYSRPASPDDDATADLGLIFDFSYRGDGLLVAEVVAGAPFDRASSDVEAGDIVERINGREIPAGADFHPLLNHLAGQRTLVSLYRPSAGKRWDETVVPISQGALSKLLYKRWVKRRAADVERLSNGRLGYVHIESMGDASFRTVYADMLGRYNHCEGIVVDTRFNGGGRLHEDIEILLSGEKYLTQVIRGKEACDMPSRRWNKPSVMLTCEANYSNAHGTPWVYQYRKIGKVVGMPVPGTMTSVSWERLQNPALVFGIPVVGYRTASGAYLENSQLEPDVVVANTPELVVCGRDEQLEQAVKTLLEQIDAPAGHRYR</sequence>
<dbReference type="CDD" id="cd07562">
    <property type="entry name" value="Peptidase_S41_TRI"/>
    <property type="match status" value="1"/>
</dbReference>
<reference evidence="9 10" key="1">
    <citation type="submission" date="2016-10" db="EMBL/GenBank/DDBJ databases">
        <authorList>
            <person name="de Groot N.N."/>
        </authorList>
    </citation>
    <scope>NUCLEOTIDE SEQUENCE [LARGE SCALE GENOMIC DNA]</scope>
    <source>
        <strain evidence="9 10">DSM 25383</strain>
    </source>
</reference>
<dbReference type="Pfam" id="PF14684">
    <property type="entry name" value="Tricorn_C1"/>
    <property type="match status" value="1"/>
</dbReference>
<comment type="similarity">
    <text evidence="2">Belongs to the peptidase S41B family.</text>
</comment>
<keyword evidence="5" id="KW-0378">Hydrolase</keyword>
<dbReference type="InterPro" id="IPR005151">
    <property type="entry name" value="Tail-specific_protease"/>
</dbReference>
<feature type="region of interest" description="Disordered" evidence="7">
    <location>
        <begin position="421"/>
        <end position="446"/>
    </location>
</feature>
<dbReference type="PROSITE" id="PS50106">
    <property type="entry name" value="PDZ"/>
    <property type="match status" value="1"/>
</dbReference>
<dbReference type="InterPro" id="IPR036034">
    <property type="entry name" value="PDZ_sf"/>
</dbReference>
<dbReference type="GO" id="GO:0006508">
    <property type="term" value="P:proteolysis"/>
    <property type="evidence" value="ECO:0007669"/>
    <property type="project" value="UniProtKB-KW"/>
</dbReference>
<dbReference type="Pfam" id="PF03572">
    <property type="entry name" value="Peptidase_S41"/>
    <property type="match status" value="1"/>
</dbReference>
<organism evidence="9 10">
    <name type="scientific">Alistipes timonensis JC136</name>
    <dbReference type="NCBI Taxonomy" id="1033731"/>
    <lineage>
        <taxon>Bacteria</taxon>
        <taxon>Pseudomonadati</taxon>
        <taxon>Bacteroidota</taxon>
        <taxon>Bacteroidia</taxon>
        <taxon>Bacteroidales</taxon>
        <taxon>Rikenellaceae</taxon>
        <taxon>Alistipes</taxon>
    </lineage>
</organism>
<dbReference type="EMBL" id="FNRI01000002">
    <property type="protein sequence ID" value="SEA16592.1"/>
    <property type="molecule type" value="Genomic_DNA"/>
</dbReference>
<evidence type="ECO:0000256" key="3">
    <source>
        <dbReference type="ARBA" id="ARBA00022490"/>
    </source>
</evidence>
<protein>
    <submittedName>
        <fullName evidence="9">C-terminal processing protease CtpA/Prc, contains a PDZ domain</fullName>
    </submittedName>
</protein>
<dbReference type="GO" id="GO:0005737">
    <property type="term" value="C:cytoplasm"/>
    <property type="evidence" value="ECO:0007669"/>
    <property type="project" value="UniProtKB-SubCell"/>
</dbReference>
<evidence type="ECO:0000256" key="6">
    <source>
        <dbReference type="ARBA" id="ARBA00022825"/>
    </source>
</evidence>
<dbReference type="InterPro" id="IPR012393">
    <property type="entry name" value="Tricorn_protease"/>
</dbReference>
<evidence type="ECO:0000259" key="8">
    <source>
        <dbReference type="PROSITE" id="PS50106"/>
    </source>
</evidence>
<name>A0A1H3YZR7_9BACT</name>
<dbReference type="PANTHER" id="PTHR43253">
    <property type="entry name" value="TRICORN PROTEASE HOMOLOG 2-RELATED"/>
    <property type="match status" value="1"/>
</dbReference>
<dbReference type="PANTHER" id="PTHR43253:SF1">
    <property type="entry name" value="TRICORN PROTEASE HOMOLOG 2-RELATED"/>
    <property type="match status" value="1"/>
</dbReference>
<evidence type="ECO:0000313" key="9">
    <source>
        <dbReference type="EMBL" id="SEA16592.1"/>
    </source>
</evidence>
<dbReference type="STRING" id="1033731.SAMN05444145_10228"/>
<dbReference type="Pfam" id="PF26549">
    <property type="entry name" value="Tricorn_N"/>
    <property type="match status" value="1"/>
</dbReference>
<evidence type="ECO:0000256" key="7">
    <source>
        <dbReference type="SAM" id="MobiDB-lite"/>
    </source>
</evidence>
<proteinExistence type="inferred from homology"/>
<evidence type="ECO:0000256" key="1">
    <source>
        <dbReference type="ARBA" id="ARBA00004496"/>
    </source>
</evidence>
<dbReference type="SUPFAM" id="SSF52096">
    <property type="entry name" value="ClpP/crotonase"/>
    <property type="match status" value="1"/>
</dbReference>
<accession>A0A1H3YZR7</accession>
<dbReference type="Proteomes" id="UP000183253">
    <property type="component" value="Unassembled WGS sequence"/>
</dbReference>
<dbReference type="Gene3D" id="2.30.42.10">
    <property type="match status" value="1"/>
</dbReference>
<evidence type="ECO:0000256" key="4">
    <source>
        <dbReference type="ARBA" id="ARBA00022670"/>
    </source>
</evidence>
<dbReference type="InterPro" id="IPR028204">
    <property type="entry name" value="Tricorn_C1"/>
</dbReference>
<comment type="subcellular location">
    <subcellularLocation>
        <location evidence="1">Cytoplasm</location>
    </subcellularLocation>
</comment>
<dbReference type="InterPro" id="IPR029045">
    <property type="entry name" value="ClpP/crotonase-like_dom_sf"/>
</dbReference>
<dbReference type="SUPFAM" id="SSF50156">
    <property type="entry name" value="PDZ domain-like"/>
    <property type="match status" value="1"/>
</dbReference>
<dbReference type="AlphaFoldDB" id="A0A1H3YZR7"/>
<gene>
    <name evidence="9" type="ORF">SAMN05444145_10228</name>
</gene>